<name>A0A8S1BIS7_ARCPL</name>
<dbReference type="EMBL" id="CADEBD010000745">
    <property type="protein sequence ID" value="CAB3259948.1"/>
    <property type="molecule type" value="Genomic_DNA"/>
</dbReference>
<protein>
    <submittedName>
        <fullName evidence="3">Uncharacterized protein</fullName>
    </submittedName>
</protein>
<dbReference type="Proteomes" id="UP000494256">
    <property type="component" value="Unassembled WGS sequence"/>
</dbReference>
<feature type="compositionally biased region" description="Basic residues" evidence="1">
    <location>
        <begin position="1"/>
        <end position="20"/>
    </location>
</feature>
<dbReference type="Proteomes" id="UP000494106">
    <property type="component" value="Unassembled WGS sequence"/>
</dbReference>
<comment type="caution">
    <text evidence="3">The sequence shown here is derived from an EMBL/GenBank/DDBJ whole genome shotgun (WGS) entry which is preliminary data.</text>
</comment>
<evidence type="ECO:0000256" key="1">
    <source>
        <dbReference type="SAM" id="MobiDB-lite"/>
    </source>
</evidence>
<evidence type="ECO:0000313" key="5">
    <source>
        <dbReference type="Proteomes" id="UP000494256"/>
    </source>
</evidence>
<sequence length="79" mass="8680">MKLRTKRNTGCKVSDKKRHWDRGAGVSRERGGDGLRGERREVNAPHMARRVPSAGGECRAAARRRAGRTAIAGANENLK</sequence>
<feature type="compositionally biased region" description="Basic and acidic residues" evidence="1">
    <location>
        <begin position="27"/>
        <end position="43"/>
    </location>
</feature>
<evidence type="ECO:0000313" key="3">
    <source>
        <dbReference type="EMBL" id="CAB3259948.1"/>
    </source>
</evidence>
<dbReference type="EMBL" id="CADEBC010000550">
    <property type="protein sequence ID" value="CAB3251698.1"/>
    <property type="molecule type" value="Genomic_DNA"/>
</dbReference>
<keyword evidence="4" id="KW-1185">Reference proteome</keyword>
<dbReference type="AlphaFoldDB" id="A0A8S1BIS7"/>
<evidence type="ECO:0000313" key="4">
    <source>
        <dbReference type="Proteomes" id="UP000494106"/>
    </source>
</evidence>
<gene>
    <name evidence="2" type="ORF">APLA_LOCUS13165</name>
    <name evidence="3" type="ORF">APLA_LOCUS16864</name>
</gene>
<feature type="region of interest" description="Disordered" evidence="1">
    <location>
        <begin position="1"/>
        <end position="58"/>
    </location>
</feature>
<evidence type="ECO:0000313" key="2">
    <source>
        <dbReference type="EMBL" id="CAB3251698.1"/>
    </source>
</evidence>
<reference evidence="4 5" key="1">
    <citation type="submission" date="2020-04" db="EMBL/GenBank/DDBJ databases">
        <authorList>
            <person name="Wallbank WR R."/>
            <person name="Pardo Diaz C."/>
            <person name="Kozak K."/>
            <person name="Martin S."/>
            <person name="Jiggins C."/>
            <person name="Moest M."/>
            <person name="Warren A I."/>
            <person name="Byers J.R.P. K."/>
            <person name="Montejo-Kovacevich G."/>
            <person name="Yen C E."/>
        </authorList>
    </citation>
    <scope>NUCLEOTIDE SEQUENCE [LARGE SCALE GENOMIC DNA]</scope>
</reference>
<proteinExistence type="predicted"/>
<accession>A0A8S1BIS7</accession>
<organism evidence="3 5">
    <name type="scientific">Arctia plantaginis</name>
    <name type="common">Wood tiger moth</name>
    <name type="synonym">Phalaena plantaginis</name>
    <dbReference type="NCBI Taxonomy" id="874455"/>
    <lineage>
        <taxon>Eukaryota</taxon>
        <taxon>Metazoa</taxon>
        <taxon>Ecdysozoa</taxon>
        <taxon>Arthropoda</taxon>
        <taxon>Hexapoda</taxon>
        <taxon>Insecta</taxon>
        <taxon>Pterygota</taxon>
        <taxon>Neoptera</taxon>
        <taxon>Endopterygota</taxon>
        <taxon>Lepidoptera</taxon>
        <taxon>Glossata</taxon>
        <taxon>Ditrysia</taxon>
        <taxon>Noctuoidea</taxon>
        <taxon>Erebidae</taxon>
        <taxon>Arctiinae</taxon>
        <taxon>Arctia</taxon>
    </lineage>
</organism>